<dbReference type="SUPFAM" id="SSF141072">
    <property type="entry name" value="CalX-like"/>
    <property type="match status" value="1"/>
</dbReference>
<dbReference type="SUPFAM" id="SSF56601">
    <property type="entry name" value="beta-lactamase/transpeptidase-like"/>
    <property type="match status" value="1"/>
</dbReference>
<dbReference type="InterPro" id="IPR050491">
    <property type="entry name" value="AmpC-like"/>
</dbReference>
<feature type="domain" description="EGF-like" evidence="7">
    <location>
        <begin position="451"/>
        <end position="483"/>
    </location>
</feature>
<dbReference type="GO" id="GO:0007154">
    <property type="term" value="P:cell communication"/>
    <property type="evidence" value="ECO:0007669"/>
    <property type="project" value="InterPro"/>
</dbReference>
<evidence type="ECO:0000256" key="5">
    <source>
        <dbReference type="PROSITE-ProRule" id="PRU00076"/>
    </source>
</evidence>
<evidence type="ECO:0000256" key="3">
    <source>
        <dbReference type="ARBA" id="ARBA00022837"/>
    </source>
</evidence>
<dbReference type="PANTHER" id="PTHR46825:SF9">
    <property type="entry name" value="BETA-LACTAMASE-RELATED DOMAIN-CONTAINING PROTEIN"/>
    <property type="match status" value="1"/>
</dbReference>
<dbReference type="Pfam" id="PF00144">
    <property type="entry name" value="Beta-lactamase"/>
    <property type="match status" value="2"/>
</dbReference>
<reference evidence="8" key="1">
    <citation type="submission" date="2022-07" db="EMBL/GenBank/DDBJ databases">
        <title>Genome analysis of Parmales, a sister group of diatoms, reveals the evolutionary specialization of diatoms from phago-mixotrophs to photoautotrophs.</title>
        <authorList>
            <person name="Ban H."/>
            <person name="Sato S."/>
            <person name="Yoshikawa S."/>
            <person name="Kazumasa Y."/>
            <person name="Nakamura Y."/>
            <person name="Ichinomiya M."/>
            <person name="Saitoh K."/>
            <person name="Sato N."/>
            <person name="Blanc-Mathieu R."/>
            <person name="Endo H."/>
            <person name="Kuwata A."/>
            <person name="Ogata H."/>
        </authorList>
    </citation>
    <scope>NUCLEOTIDE SEQUENCE</scope>
</reference>
<dbReference type="Pfam" id="PF01833">
    <property type="entry name" value="TIG"/>
    <property type="match status" value="1"/>
</dbReference>
<organism evidence="8 9">
    <name type="scientific">Triparma retinervis</name>
    <dbReference type="NCBI Taxonomy" id="2557542"/>
    <lineage>
        <taxon>Eukaryota</taxon>
        <taxon>Sar</taxon>
        <taxon>Stramenopiles</taxon>
        <taxon>Ochrophyta</taxon>
        <taxon>Bolidophyceae</taxon>
        <taxon>Parmales</taxon>
        <taxon>Triparmaceae</taxon>
        <taxon>Triparma</taxon>
    </lineage>
</organism>
<evidence type="ECO:0000313" key="9">
    <source>
        <dbReference type="Proteomes" id="UP001165082"/>
    </source>
</evidence>
<dbReference type="PANTHER" id="PTHR46825">
    <property type="entry name" value="D-ALANYL-D-ALANINE-CARBOXYPEPTIDASE/ENDOPEPTIDASE AMPH"/>
    <property type="match status" value="1"/>
</dbReference>
<dbReference type="Proteomes" id="UP001165082">
    <property type="component" value="Unassembled WGS sequence"/>
</dbReference>
<dbReference type="Pfam" id="PF07974">
    <property type="entry name" value="EGF_2"/>
    <property type="match status" value="1"/>
</dbReference>
<dbReference type="GO" id="GO:0016020">
    <property type="term" value="C:membrane"/>
    <property type="evidence" value="ECO:0007669"/>
    <property type="project" value="InterPro"/>
</dbReference>
<dbReference type="InterPro" id="IPR014756">
    <property type="entry name" value="Ig_E-set"/>
</dbReference>
<dbReference type="PROSITE" id="PS01186">
    <property type="entry name" value="EGF_2"/>
    <property type="match status" value="1"/>
</dbReference>
<dbReference type="PROSITE" id="PS50026">
    <property type="entry name" value="EGF_3"/>
    <property type="match status" value="2"/>
</dbReference>
<feature type="domain" description="EGF-like" evidence="7">
    <location>
        <begin position="327"/>
        <end position="365"/>
    </location>
</feature>
<comment type="caution">
    <text evidence="5">Lacks conserved residue(s) required for the propagation of feature annotation.</text>
</comment>
<keyword evidence="3" id="KW-0106">Calcium</keyword>
<dbReference type="InterPro" id="IPR000742">
    <property type="entry name" value="EGF"/>
</dbReference>
<dbReference type="SUPFAM" id="SSF81296">
    <property type="entry name" value="E set domains"/>
    <property type="match status" value="1"/>
</dbReference>
<evidence type="ECO:0000313" key="8">
    <source>
        <dbReference type="EMBL" id="GMI05491.1"/>
    </source>
</evidence>
<dbReference type="InterPro" id="IPR001466">
    <property type="entry name" value="Beta-lactam-related"/>
</dbReference>
<dbReference type="Gene3D" id="2.60.40.10">
    <property type="entry name" value="Immunoglobulins"/>
    <property type="match status" value="1"/>
</dbReference>
<dbReference type="InterPro" id="IPR003644">
    <property type="entry name" value="Calx_beta"/>
</dbReference>
<dbReference type="InterPro" id="IPR012338">
    <property type="entry name" value="Beta-lactam/transpept-like"/>
</dbReference>
<dbReference type="InterPro" id="IPR013111">
    <property type="entry name" value="EGF_extracell"/>
</dbReference>
<keyword evidence="2" id="KW-0677">Repeat</keyword>
<evidence type="ECO:0000256" key="1">
    <source>
        <dbReference type="ARBA" id="ARBA00022729"/>
    </source>
</evidence>
<dbReference type="PROSITE" id="PS00022">
    <property type="entry name" value="EGF_1"/>
    <property type="match status" value="2"/>
</dbReference>
<sequence>MLLLFTFLTLIFADGVEGDGSLEICRNLHLDQQLTTITSSGTLELNYPIGDTHTGDADVSALLDPNDTSRFGPSVKFKVTISSESQNVRISFVHYLDDEGNGVLLDLSSQEAYDAAVEDEGGGRFAIAIPDSSYVNPDTTTWTDMRAISVSVIGPGGYTCNCEQCCEQAVVEGCSIGGTFKVDELSPPNGIGGGNTTVQVLGEGFFRNAGNITCKFGDKTTAGTFLSSTAISCISPPYDMGGEDYLNVPFSLSLDSFAYTEPTSSHFKYIDCPGGCSDTCGAEECRCPPGFYGSTCQHPCDCLNSDGCASLTGDCRCREGWTGDKCDVECPGGEGTCDGNGACYLGQEGDGECACFGGFWGDECGGVCPREGGKVCGGRGDCEKEDGLCDCRQGYFGAQCELECPGGGSNPCSGNGVCCTGVGSSKEFSPCGGTPVGRCACDAGWRGSDCSERYCFQGCWGHGVCGDGGVCACEEGWGGEFCQVESGTDASKAYISFDASTYFTSESLGMVTVNVTRYGNIDEDVSVMFKTVGLTATPGEDYIESNQRLLWIAESGEPKEIKIIIMRNEGVSEGEESFELILTSPVPKGKCALGKTHTAIVKIAAKEENVGKDKEIAKITIHVLRDDSIDLEFMKKKFATSTVAATGLEATQVVFPSDAVSIVGEDVLSLEFHILPGPSPLSSSTMSVRDDAEDDLDRTALNVMQTKGILGMTCSYVLKGRTFNRAWGYASCGGPYGAIPCTVESKMRIASVSKVLTSVAILRLSEAGALDLDPQSCKSQDDLLRHVLATVLLDNEPGTKFAYSNLGYLLLGRIIEACDESGKARTYEQFVKDEVWARCGLSGADIPHVENSDTGTDVKSDVEVDATDCCGLSMLWTRNAVDTPPGEEKKKASSTLGYYTATLGERGWMLTNSETSCHIVNRMDANGGWVARASDLVKFSVALADGRLLGKEMLQQMGTPPGKGVEGNYCMGVINNGLAWFHDGALSGTGSIWVHNAHHQGYQAHCGSEPLHFTFLINTGFGPNAIDPCGWECVPHVAAILAEGE</sequence>
<dbReference type="EMBL" id="BRXZ01000116">
    <property type="protein sequence ID" value="GMI05491.1"/>
    <property type="molecule type" value="Genomic_DNA"/>
</dbReference>
<proteinExistence type="predicted"/>
<feature type="disulfide bond" evidence="5">
    <location>
        <begin position="355"/>
        <end position="364"/>
    </location>
</feature>
<evidence type="ECO:0000256" key="4">
    <source>
        <dbReference type="ARBA" id="ARBA00023157"/>
    </source>
</evidence>
<gene>
    <name evidence="8" type="ORF">TrRE_jg2648</name>
</gene>
<feature type="disulfide bond" evidence="5">
    <location>
        <begin position="455"/>
        <end position="465"/>
    </location>
</feature>
<dbReference type="OrthoDB" id="112528at2759"/>
<feature type="disulfide bond" evidence="5">
    <location>
        <begin position="473"/>
        <end position="482"/>
    </location>
</feature>
<protein>
    <recommendedName>
        <fullName evidence="7">EGF-like domain-containing protein</fullName>
    </recommendedName>
</protein>
<dbReference type="InterPro" id="IPR038081">
    <property type="entry name" value="CalX-like_sf"/>
</dbReference>
<dbReference type="InterPro" id="IPR002909">
    <property type="entry name" value="IPT_dom"/>
</dbReference>
<dbReference type="Gene3D" id="3.40.710.10">
    <property type="entry name" value="DD-peptidase/beta-lactamase superfamily"/>
    <property type="match status" value="2"/>
</dbReference>
<keyword evidence="4 5" id="KW-1015">Disulfide bond</keyword>
<dbReference type="InterPro" id="IPR013783">
    <property type="entry name" value="Ig-like_fold"/>
</dbReference>
<feature type="signal peptide" evidence="6">
    <location>
        <begin position="1"/>
        <end position="18"/>
    </location>
</feature>
<evidence type="ECO:0000256" key="6">
    <source>
        <dbReference type="SAM" id="SignalP"/>
    </source>
</evidence>
<accession>A0A9W7CIZ8</accession>
<dbReference type="AlphaFoldDB" id="A0A9W7CIZ8"/>
<dbReference type="SMART" id="SM00237">
    <property type="entry name" value="Calx_beta"/>
    <property type="match status" value="1"/>
</dbReference>
<dbReference type="SMART" id="SM00181">
    <property type="entry name" value="EGF"/>
    <property type="match status" value="6"/>
</dbReference>
<keyword evidence="1 6" id="KW-0732">Signal</keyword>
<dbReference type="Gene3D" id="2.60.40.2030">
    <property type="match status" value="1"/>
</dbReference>
<evidence type="ECO:0000256" key="2">
    <source>
        <dbReference type="ARBA" id="ARBA00022737"/>
    </source>
</evidence>
<dbReference type="PRINTS" id="PR00011">
    <property type="entry name" value="EGFLAMININ"/>
</dbReference>
<comment type="caution">
    <text evidence="8">The sequence shown here is derived from an EMBL/GenBank/DDBJ whole genome shotgun (WGS) entry which is preliminary data.</text>
</comment>
<name>A0A9W7CIZ8_9STRA</name>
<keyword evidence="5" id="KW-0245">EGF-like domain</keyword>
<dbReference type="Pfam" id="PF03160">
    <property type="entry name" value="Calx-beta"/>
    <property type="match status" value="1"/>
</dbReference>
<feature type="chain" id="PRO_5040979337" description="EGF-like domain-containing protein" evidence="6">
    <location>
        <begin position="19"/>
        <end position="1045"/>
    </location>
</feature>
<dbReference type="CDD" id="cd00102">
    <property type="entry name" value="IPT"/>
    <property type="match status" value="1"/>
</dbReference>
<dbReference type="Gene3D" id="2.10.25.10">
    <property type="entry name" value="Laminin"/>
    <property type="match status" value="2"/>
</dbReference>
<keyword evidence="9" id="KW-1185">Reference proteome</keyword>
<evidence type="ECO:0000259" key="7">
    <source>
        <dbReference type="PROSITE" id="PS50026"/>
    </source>
</evidence>